<dbReference type="PANTHER" id="PTHR10093">
    <property type="entry name" value="IRON-SULFUR CLUSTER ASSEMBLY ENZYME NIFU HOMOLOG"/>
    <property type="match status" value="1"/>
</dbReference>
<dbReference type="CDD" id="cd06664">
    <property type="entry name" value="IscU_like"/>
    <property type="match status" value="1"/>
</dbReference>
<evidence type="ECO:0000256" key="1">
    <source>
        <dbReference type="ARBA" id="ARBA00006420"/>
    </source>
</evidence>
<dbReference type="NCBIfam" id="TIGR01994">
    <property type="entry name" value="SUF_scaf_2"/>
    <property type="match status" value="1"/>
</dbReference>
<evidence type="ECO:0000313" key="4">
    <source>
        <dbReference type="Proteomes" id="UP000005297"/>
    </source>
</evidence>
<dbReference type="SUPFAM" id="SSF82649">
    <property type="entry name" value="SufE/NifU"/>
    <property type="match status" value="1"/>
</dbReference>
<accession>Q0F1C8</accession>
<reference evidence="3 4" key="1">
    <citation type="submission" date="2006-09" db="EMBL/GenBank/DDBJ databases">
        <authorList>
            <person name="Emerson D."/>
            <person name="Ferriera S."/>
            <person name="Johnson J."/>
            <person name="Kravitz S."/>
            <person name="Halpern A."/>
            <person name="Remington K."/>
            <person name="Beeson K."/>
            <person name="Tran B."/>
            <person name="Rogers Y.-H."/>
            <person name="Friedman R."/>
            <person name="Venter J.C."/>
        </authorList>
    </citation>
    <scope>NUCLEOTIDE SEQUENCE [LARGE SCALE GENOMIC DNA]</scope>
    <source>
        <strain evidence="3 4">PV-1</strain>
    </source>
</reference>
<dbReference type="STRING" id="314344.AL013_09350"/>
<dbReference type="AlphaFoldDB" id="Q0F1C8"/>
<protein>
    <recommendedName>
        <fullName evidence="2">NIF system FeS cluster assembly NifU N-terminal domain-containing protein</fullName>
    </recommendedName>
</protein>
<dbReference type="EMBL" id="AATS01000003">
    <property type="protein sequence ID" value="EAU55263.1"/>
    <property type="molecule type" value="Genomic_DNA"/>
</dbReference>
<organism evidence="3 4">
    <name type="scientific">Mariprofundus ferrooxydans PV-1</name>
    <dbReference type="NCBI Taxonomy" id="314345"/>
    <lineage>
        <taxon>Bacteria</taxon>
        <taxon>Pseudomonadati</taxon>
        <taxon>Pseudomonadota</taxon>
        <taxon>Candidatius Mariprofundia</taxon>
        <taxon>Mariprofundales</taxon>
        <taxon>Mariprofundaceae</taxon>
        <taxon>Mariprofundus</taxon>
    </lineage>
</organism>
<dbReference type="OrthoDB" id="9804157at2"/>
<dbReference type="eggNOG" id="COG0822">
    <property type="taxonomic scope" value="Bacteria"/>
</dbReference>
<sequence length="151" mass="16601">MFELRDLYQQVIVDHNKSPRNFGKLASFNHEADGYNPLCGDKLHIYLNVSDDGIIEDVSFEGEGCAISVASASLMTDALKGTELAAFQQRFEGFQHMVTADIDEEPDTDVLGKLAVLSGVREFPSRIKCASLCWHTMKAAIEDSGKAAKTE</sequence>
<dbReference type="FunFam" id="3.90.1010.10:FF:000002">
    <property type="entry name" value="Iron-sulfur cluster assembly scaffold protein NifU"/>
    <property type="match status" value="1"/>
</dbReference>
<comment type="similarity">
    <text evidence="1">Belongs to the NifU family.</text>
</comment>
<dbReference type="GO" id="GO:0051536">
    <property type="term" value="F:iron-sulfur cluster binding"/>
    <property type="evidence" value="ECO:0007669"/>
    <property type="project" value="InterPro"/>
</dbReference>
<evidence type="ECO:0000259" key="2">
    <source>
        <dbReference type="Pfam" id="PF01592"/>
    </source>
</evidence>
<proteinExistence type="inferred from homology"/>
<dbReference type="Proteomes" id="UP000005297">
    <property type="component" value="Unassembled WGS sequence"/>
</dbReference>
<dbReference type="FunCoup" id="Q0F1C8">
    <property type="interactions" value="447"/>
</dbReference>
<dbReference type="InParanoid" id="Q0F1C8"/>
<dbReference type="GO" id="GO:0016226">
    <property type="term" value="P:iron-sulfur cluster assembly"/>
    <property type="evidence" value="ECO:0007669"/>
    <property type="project" value="InterPro"/>
</dbReference>
<name>Q0F1C8_9PROT</name>
<comment type="caution">
    <text evidence="3">The sequence shown here is derived from an EMBL/GenBank/DDBJ whole genome shotgun (WGS) entry which is preliminary data.</text>
</comment>
<evidence type="ECO:0000313" key="3">
    <source>
        <dbReference type="EMBL" id="EAU55263.1"/>
    </source>
</evidence>
<dbReference type="RefSeq" id="WP_009849726.1">
    <property type="nucleotide sequence ID" value="NZ_DS022294.1"/>
</dbReference>
<gene>
    <name evidence="3" type="ORF">SPV1_11041</name>
</gene>
<feature type="domain" description="NIF system FeS cluster assembly NifU N-terminal" evidence="2">
    <location>
        <begin position="8"/>
        <end position="129"/>
    </location>
</feature>
<dbReference type="Gene3D" id="3.90.1010.10">
    <property type="match status" value="1"/>
</dbReference>
<keyword evidence="4" id="KW-1185">Reference proteome</keyword>
<dbReference type="InterPro" id="IPR002871">
    <property type="entry name" value="NIF_FeS_clus_asmbl_NifU_N"/>
</dbReference>
<dbReference type="Pfam" id="PF01592">
    <property type="entry name" value="NifU_N"/>
    <property type="match status" value="1"/>
</dbReference>
<dbReference type="HOGENOM" id="CLU_079283_4_0_0"/>
<dbReference type="GO" id="GO:0005506">
    <property type="term" value="F:iron ion binding"/>
    <property type="evidence" value="ECO:0007669"/>
    <property type="project" value="InterPro"/>
</dbReference>